<evidence type="ECO:0000313" key="2">
    <source>
        <dbReference type="Proteomes" id="UP000233469"/>
    </source>
</evidence>
<sequence>MELLISYSNLYPLILSGINRYTFMENSDTFTDYSFPAESLELGDYLLSGVFVSEAKSTQSVKFSINHRKQKIIVEFDLVVQLL</sequence>
<reference evidence="1 2" key="1">
    <citation type="submission" date="2016-04" db="EMBL/GenBank/DDBJ databases">
        <title>Genome analyses suggest a sexual origin of heterokaryosis in a supposedly ancient asexual fungus.</title>
        <authorList>
            <person name="Ropars J."/>
            <person name="Sedzielewska K."/>
            <person name="Noel J."/>
            <person name="Charron P."/>
            <person name="Farinelli L."/>
            <person name="Marton T."/>
            <person name="Kruger M."/>
            <person name="Pelin A."/>
            <person name="Brachmann A."/>
            <person name="Corradi N."/>
        </authorList>
    </citation>
    <scope>NUCLEOTIDE SEQUENCE [LARGE SCALE GENOMIC DNA]</scope>
    <source>
        <strain evidence="1 2">C2</strain>
    </source>
</reference>
<dbReference type="AlphaFoldDB" id="A0A2N1MN21"/>
<reference evidence="1 2" key="2">
    <citation type="submission" date="2017-10" db="EMBL/GenBank/DDBJ databases">
        <title>Extensive intraspecific genome diversity in a model arbuscular mycorrhizal fungus.</title>
        <authorList>
            <person name="Chen E.C.H."/>
            <person name="Morin E."/>
            <person name="Baudet D."/>
            <person name="Noel J."/>
            <person name="Ndikumana S."/>
            <person name="Charron P."/>
            <person name="St-Onge C."/>
            <person name="Giorgi J."/>
            <person name="Grigoriev I.V."/>
            <person name="Roux C."/>
            <person name="Martin F.M."/>
            <person name="Corradi N."/>
        </authorList>
    </citation>
    <scope>NUCLEOTIDE SEQUENCE [LARGE SCALE GENOMIC DNA]</scope>
    <source>
        <strain evidence="1 2">C2</strain>
    </source>
</reference>
<proteinExistence type="predicted"/>
<name>A0A2N1MN21_9GLOM</name>
<evidence type="ECO:0000313" key="1">
    <source>
        <dbReference type="EMBL" id="PKK63031.1"/>
    </source>
</evidence>
<gene>
    <name evidence="1" type="ORF">RhiirC2_758849</name>
</gene>
<dbReference type="EMBL" id="LLXL01001745">
    <property type="protein sequence ID" value="PKK63031.1"/>
    <property type="molecule type" value="Genomic_DNA"/>
</dbReference>
<accession>A0A2N1MN21</accession>
<comment type="caution">
    <text evidence="1">The sequence shown here is derived from an EMBL/GenBank/DDBJ whole genome shotgun (WGS) entry which is preliminary data.</text>
</comment>
<dbReference type="Proteomes" id="UP000233469">
    <property type="component" value="Unassembled WGS sequence"/>
</dbReference>
<protein>
    <submittedName>
        <fullName evidence="1">Uncharacterized protein</fullName>
    </submittedName>
</protein>
<organism evidence="1 2">
    <name type="scientific">Rhizophagus irregularis</name>
    <dbReference type="NCBI Taxonomy" id="588596"/>
    <lineage>
        <taxon>Eukaryota</taxon>
        <taxon>Fungi</taxon>
        <taxon>Fungi incertae sedis</taxon>
        <taxon>Mucoromycota</taxon>
        <taxon>Glomeromycotina</taxon>
        <taxon>Glomeromycetes</taxon>
        <taxon>Glomerales</taxon>
        <taxon>Glomeraceae</taxon>
        <taxon>Rhizophagus</taxon>
    </lineage>
</organism>